<dbReference type="EMBL" id="JACBZA010000001">
    <property type="protein sequence ID" value="NYH85554.1"/>
    <property type="molecule type" value="Genomic_DNA"/>
</dbReference>
<organism evidence="5 6">
    <name type="scientific">Actinopolymorpha cephalotaxi</name>
    <dbReference type="NCBI Taxonomy" id="504797"/>
    <lineage>
        <taxon>Bacteria</taxon>
        <taxon>Bacillati</taxon>
        <taxon>Actinomycetota</taxon>
        <taxon>Actinomycetes</taxon>
        <taxon>Propionibacteriales</taxon>
        <taxon>Actinopolymorphaceae</taxon>
        <taxon>Actinopolymorpha</taxon>
    </lineage>
</organism>
<dbReference type="InterPro" id="IPR025241">
    <property type="entry name" value="DUF4190"/>
</dbReference>
<evidence type="ECO:0000259" key="2">
    <source>
        <dbReference type="Pfam" id="PF08044"/>
    </source>
</evidence>
<sequence length="167" mass="17624">MNNWHTMRASDADRERAADILKAAFAEGRLNPTEHRTRLDAAMRSQTYGEIQRQVADLPAGPTPFTPPSFDAANRALQANPWGMAAIAPVRRTEPLAKASLIMGAVTPLTCGLSAIPAIVTGHMALARVGNSGDEGRGMAIGGLVLGYLNIVGGTLFMLLAIISGFN</sequence>
<dbReference type="AlphaFoldDB" id="A0A1I2NKU3"/>
<reference evidence="5 6" key="1">
    <citation type="submission" date="2016-10" db="EMBL/GenBank/DDBJ databases">
        <authorList>
            <person name="de Groot N.N."/>
        </authorList>
    </citation>
    <scope>NUCLEOTIDE SEQUENCE [LARGE SCALE GENOMIC DNA]</scope>
    <source>
        <strain evidence="5 6">CPCC 202808</strain>
    </source>
</reference>
<dbReference type="Proteomes" id="UP000533017">
    <property type="component" value="Unassembled WGS sequence"/>
</dbReference>
<dbReference type="STRING" id="504797.SAMN05421678_103338"/>
<dbReference type="OrthoDB" id="4374883at2"/>
<reference evidence="4 7" key="2">
    <citation type="submission" date="2020-07" db="EMBL/GenBank/DDBJ databases">
        <title>Sequencing the genomes of 1000 actinobacteria strains.</title>
        <authorList>
            <person name="Klenk H.-P."/>
        </authorList>
    </citation>
    <scope>NUCLEOTIDE SEQUENCE [LARGE SCALE GENOMIC DNA]</scope>
    <source>
        <strain evidence="4 7">DSM 45117</strain>
    </source>
</reference>
<evidence type="ECO:0000313" key="4">
    <source>
        <dbReference type="EMBL" id="NYH85554.1"/>
    </source>
</evidence>
<feature type="transmembrane region" description="Helical" evidence="1">
    <location>
        <begin position="140"/>
        <end position="163"/>
    </location>
</feature>
<evidence type="ECO:0000313" key="5">
    <source>
        <dbReference type="EMBL" id="SFG02307.1"/>
    </source>
</evidence>
<feature type="domain" description="DUF1707" evidence="2">
    <location>
        <begin position="7"/>
        <end position="59"/>
    </location>
</feature>
<accession>A0A1I2NKU3</accession>
<dbReference type="Pfam" id="PF13828">
    <property type="entry name" value="DUF4190"/>
    <property type="match status" value="1"/>
</dbReference>
<name>A0A1I2NKU3_9ACTN</name>
<evidence type="ECO:0000259" key="3">
    <source>
        <dbReference type="Pfam" id="PF13828"/>
    </source>
</evidence>
<feature type="domain" description="DUF4190" evidence="3">
    <location>
        <begin position="96"/>
        <end position="156"/>
    </location>
</feature>
<keyword evidence="1" id="KW-0812">Transmembrane</keyword>
<evidence type="ECO:0000313" key="6">
    <source>
        <dbReference type="Proteomes" id="UP000199052"/>
    </source>
</evidence>
<dbReference type="RefSeq" id="WP_092882320.1">
    <property type="nucleotide sequence ID" value="NZ_FOOI01000003.1"/>
</dbReference>
<dbReference type="Pfam" id="PF08044">
    <property type="entry name" value="DUF1707"/>
    <property type="match status" value="1"/>
</dbReference>
<dbReference type="PANTHER" id="PTHR40763">
    <property type="entry name" value="MEMBRANE PROTEIN-RELATED"/>
    <property type="match status" value="1"/>
</dbReference>
<evidence type="ECO:0000313" key="7">
    <source>
        <dbReference type="Proteomes" id="UP000533017"/>
    </source>
</evidence>
<dbReference type="InterPro" id="IPR012551">
    <property type="entry name" value="DUF1707_SHOCT-like"/>
</dbReference>
<keyword evidence="1" id="KW-1133">Transmembrane helix</keyword>
<dbReference type="EMBL" id="FOOI01000003">
    <property type="protein sequence ID" value="SFG02307.1"/>
    <property type="molecule type" value="Genomic_DNA"/>
</dbReference>
<keyword evidence="1" id="KW-0472">Membrane</keyword>
<dbReference type="Proteomes" id="UP000199052">
    <property type="component" value="Unassembled WGS sequence"/>
</dbReference>
<dbReference type="PANTHER" id="PTHR40763:SF4">
    <property type="entry name" value="DUF1707 DOMAIN-CONTAINING PROTEIN"/>
    <property type="match status" value="1"/>
</dbReference>
<keyword evidence="7" id="KW-1185">Reference proteome</keyword>
<feature type="transmembrane region" description="Helical" evidence="1">
    <location>
        <begin position="101"/>
        <end position="120"/>
    </location>
</feature>
<protein>
    <submittedName>
        <fullName evidence="5">Uncharacterized protein</fullName>
    </submittedName>
</protein>
<proteinExistence type="predicted"/>
<evidence type="ECO:0000256" key="1">
    <source>
        <dbReference type="SAM" id="Phobius"/>
    </source>
</evidence>
<gene>
    <name evidence="4" type="ORF">FHR37_004405</name>
    <name evidence="5" type="ORF">SAMN05421678_103338</name>
</gene>